<keyword evidence="1" id="KW-1133">Transmembrane helix</keyword>
<protein>
    <submittedName>
        <fullName evidence="2">Uncharacterized protein</fullName>
    </submittedName>
</protein>
<evidence type="ECO:0000313" key="3">
    <source>
        <dbReference type="Proteomes" id="UP000034275"/>
    </source>
</evidence>
<feature type="transmembrane region" description="Helical" evidence="1">
    <location>
        <begin position="97"/>
        <end position="120"/>
    </location>
</feature>
<keyword evidence="1" id="KW-0812">Transmembrane</keyword>
<evidence type="ECO:0000256" key="1">
    <source>
        <dbReference type="SAM" id="Phobius"/>
    </source>
</evidence>
<name>A0A0G0UQC8_9BACT</name>
<dbReference type="Proteomes" id="UP000034275">
    <property type="component" value="Unassembled WGS sequence"/>
</dbReference>
<organism evidence="2 3">
    <name type="scientific">Candidatus Woesebacteria bacterium GW2011_GWD1_41_12</name>
    <dbReference type="NCBI Taxonomy" id="1618593"/>
    <lineage>
        <taxon>Bacteria</taxon>
        <taxon>Candidatus Woeseibacteriota</taxon>
    </lineage>
</organism>
<reference evidence="2 3" key="1">
    <citation type="journal article" date="2015" name="Nature">
        <title>rRNA introns, odd ribosomes, and small enigmatic genomes across a large radiation of phyla.</title>
        <authorList>
            <person name="Brown C.T."/>
            <person name="Hug L.A."/>
            <person name="Thomas B.C."/>
            <person name="Sharon I."/>
            <person name="Castelle C.J."/>
            <person name="Singh A."/>
            <person name="Wilkins M.J."/>
            <person name="Williams K.H."/>
            <person name="Banfield J.F."/>
        </authorList>
    </citation>
    <scope>NUCLEOTIDE SEQUENCE [LARGE SCALE GENOMIC DNA]</scope>
</reference>
<comment type="caution">
    <text evidence="2">The sequence shown here is derived from an EMBL/GenBank/DDBJ whole genome shotgun (WGS) entry which is preliminary data.</text>
</comment>
<feature type="transmembrane region" description="Helical" evidence="1">
    <location>
        <begin position="141"/>
        <end position="161"/>
    </location>
</feature>
<gene>
    <name evidence="2" type="ORF">UU39_C0003G0018</name>
</gene>
<sequence>MAHYNNIVFTMLETPHVIVGAAIATKIPDPLIAIPLAFASHFILEMVPHWNPHLNSETKKYGRITGRSTLLIVIDSTLALIGGSIIAYQALPDTGHAITIMLASLASILPDLIEAPYFFLKMKNKIIEKWINFQKSIQSDVGVIPGLATQYITIFASIFWINH</sequence>
<evidence type="ECO:0000313" key="2">
    <source>
        <dbReference type="EMBL" id="KKR90968.1"/>
    </source>
</evidence>
<dbReference type="AlphaFoldDB" id="A0A0G0UQC8"/>
<accession>A0A0G0UQC8</accession>
<dbReference type="EMBL" id="LCAL01000003">
    <property type="protein sequence ID" value="KKR90968.1"/>
    <property type="molecule type" value="Genomic_DNA"/>
</dbReference>
<proteinExistence type="predicted"/>
<feature type="transmembrane region" description="Helical" evidence="1">
    <location>
        <begin position="69"/>
        <end position="91"/>
    </location>
</feature>
<keyword evidence="1" id="KW-0472">Membrane</keyword>